<proteinExistence type="predicted"/>
<dbReference type="AlphaFoldDB" id="A0A0K1L936"/>
<reference evidence="2" key="2">
    <citation type="submission" date="2015-07" db="EMBL/GenBank/DDBJ databases">
        <authorList>
            <person name="Noorani M."/>
        </authorList>
    </citation>
    <scope>NUCLEOTIDE SEQUENCE</scope>
    <source>
        <strain evidence="2">EC20090641</strain>
        <plasmid evidence="2">pSE9-641</plasmid>
    </source>
</reference>
<accession>A0A0K1L936</accession>
<dbReference type="Pfam" id="PF00989">
    <property type="entry name" value="PAS"/>
    <property type="match status" value="1"/>
</dbReference>
<organism evidence="2">
    <name type="scientific">Salmonella enterica subsp. enterica serovar Enteritidis str. EC20090641</name>
    <dbReference type="NCBI Taxonomy" id="1412453"/>
    <lineage>
        <taxon>Bacteria</taxon>
        <taxon>Pseudomonadati</taxon>
        <taxon>Pseudomonadota</taxon>
        <taxon>Gammaproteobacteria</taxon>
        <taxon>Enterobacterales</taxon>
        <taxon>Enterobacteriaceae</taxon>
        <taxon>Salmonella</taxon>
    </lineage>
</organism>
<evidence type="ECO:0000313" key="2">
    <source>
        <dbReference type="EMBL" id="AKU39006.1"/>
    </source>
</evidence>
<keyword evidence="2" id="KW-0614">Plasmid</keyword>
<protein>
    <submittedName>
        <fullName evidence="2">Conjugal transfer protein</fullName>
    </submittedName>
</protein>
<dbReference type="EMBL" id="KT317611">
    <property type="protein sequence ID" value="AKU39006.1"/>
    <property type="molecule type" value="Genomic_DNA"/>
</dbReference>
<sequence>MCPTDRRERTLASQSVNKYILSIQEIYKNSPVPVCVRNQSRKILYANGAFIELFSKEDQPLSGESYNRYQVEVFCHPWNLNVSRLDMELLFAGVLIFMGKFIR</sequence>
<evidence type="ECO:0000259" key="1">
    <source>
        <dbReference type="Pfam" id="PF00989"/>
    </source>
</evidence>
<reference evidence="2" key="1">
    <citation type="journal article" date="2015" name="Genome Announc.">
        <title>Complete Genome and Plasmid Sequences of Three Canadian Strains of Salmonella enterica subsp. enterica Serovar Enteritidis Belonging to Phage Types 8, 13, and 13a.</title>
        <authorList>
            <person name="Rehman M.A."/>
            <person name="Labbe G."/>
            <person name="Ziebell K."/>
            <person name="Johnson R.P."/>
            <person name="Nash J.H."/>
        </authorList>
    </citation>
    <scope>NUCLEOTIDE SEQUENCE</scope>
    <source>
        <strain evidence="2">EC20090641</strain>
        <plasmid evidence="2">pSE9-641</plasmid>
    </source>
</reference>
<name>A0A0K1L936_SALEN</name>
<dbReference type="GO" id="GO:0006355">
    <property type="term" value="P:regulation of DNA-templated transcription"/>
    <property type="evidence" value="ECO:0007669"/>
    <property type="project" value="InterPro"/>
</dbReference>
<dbReference type="InterPro" id="IPR035965">
    <property type="entry name" value="PAS-like_dom_sf"/>
</dbReference>
<dbReference type="Gene3D" id="3.30.450.20">
    <property type="entry name" value="PAS domain"/>
    <property type="match status" value="1"/>
</dbReference>
<dbReference type="SUPFAM" id="SSF55785">
    <property type="entry name" value="PYP-like sensor domain (PAS domain)"/>
    <property type="match status" value="1"/>
</dbReference>
<gene>
    <name evidence="2" type="ORF">AU29_1p25635</name>
</gene>
<geneLocation type="plasmid" evidence="2">
    <name>pSE9-641</name>
</geneLocation>
<dbReference type="InterPro" id="IPR013767">
    <property type="entry name" value="PAS_fold"/>
</dbReference>
<feature type="domain" description="PAS fold" evidence="1">
    <location>
        <begin position="24"/>
        <end position="71"/>
    </location>
</feature>